<dbReference type="Proteomes" id="UP000292052">
    <property type="component" value="Unassembled WGS sequence"/>
</dbReference>
<dbReference type="PROSITE" id="PS50238">
    <property type="entry name" value="RHOGAP"/>
    <property type="match status" value="1"/>
</dbReference>
<dbReference type="GO" id="GO:0008270">
    <property type="term" value="F:zinc ion binding"/>
    <property type="evidence" value="ECO:0007669"/>
    <property type="project" value="UniProtKB-KW"/>
</dbReference>
<dbReference type="GO" id="GO:0030496">
    <property type="term" value="C:midbody"/>
    <property type="evidence" value="ECO:0007669"/>
    <property type="project" value="TreeGrafter"/>
</dbReference>
<evidence type="ECO:0000256" key="7">
    <source>
        <dbReference type="ARBA" id="ARBA00022871"/>
    </source>
</evidence>
<dbReference type="GO" id="GO:0097149">
    <property type="term" value="C:centralspindlin complex"/>
    <property type="evidence" value="ECO:0007669"/>
    <property type="project" value="TreeGrafter"/>
</dbReference>
<dbReference type="OrthoDB" id="2218807at2759"/>
<evidence type="ECO:0000256" key="2">
    <source>
        <dbReference type="ARBA" id="ARBA00022473"/>
    </source>
</evidence>
<dbReference type="SUPFAM" id="SSF48350">
    <property type="entry name" value="GTPase activation domain, GAP"/>
    <property type="match status" value="1"/>
</dbReference>
<evidence type="ECO:0000259" key="11">
    <source>
        <dbReference type="PROSITE" id="PS50238"/>
    </source>
</evidence>
<dbReference type="PROSITE" id="PS00479">
    <property type="entry name" value="ZF_DAG_PE_1"/>
    <property type="match status" value="1"/>
</dbReference>
<keyword evidence="8" id="KW-0175">Coiled coil</keyword>
<dbReference type="GO" id="GO:0032154">
    <property type="term" value="C:cleavage furrow"/>
    <property type="evidence" value="ECO:0007669"/>
    <property type="project" value="TreeGrafter"/>
</dbReference>
<dbReference type="CDD" id="cd20821">
    <property type="entry name" value="C1_MgcRacGAP"/>
    <property type="match status" value="1"/>
</dbReference>
<keyword evidence="13" id="KW-1185">Reference proteome</keyword>
<dbReference type="FunFam" id="3.30.60.20:FF:000033">
    <property type="entry name" value="Rac GTPase-activating protein 1"/>
    <property type="match status" value="1"/>
</dbReference>
<dbReference type="GO" id="GO:0051256">
    <property type="term" value="P:mitotic spindle midzone assembly"/>
    <property type="evidence" value="ECO:0007669"/>
    <property type="project" value="TreeGrafter"/>
</dbReference>
<comment type="caution">
    <text evidence="12">The sequence shown here is derived from an EMBL/GenBank/DDBJ whole genome shotgun (WGS) entry which is preliminary data.</text>
</comment>
<evidence type="ECO:0000313" key="13">
    <source>
        <dbReference type="Proteomes" id="UP000292052"/>
    </source>
</evidence>
<feature type="domain" description="Rho-GAP" evidence="11">
    <location>
        <begin position="398"/>
        <end position="580"/>
    </location>
</feature>
<evidence type="ECO:0000313" key="12">
    <source>
        <dbReference type="EMBL" id="RZB89838.1"/>
    </source>
</evidence>
<dbReference type="InterPro" id="IPR000198">
    <property type="entry name" value="RhoGAP_dom"/>
</dbReference>
<dbReference type="PANTHER" id="PTHR46199:SF3">
    <property type="entry name" value="RAC GTPASE-ACTIVATING PROTEIN 1"/>
    <property type="match status" value="1"/>
</dbReference>
<dbReference type="Gene3D" id="1.10.555.10">
    <property type="entry name" value="Rho GTPase activation protein"/>
    <property type="match status" value="1"/>
</dbReference>
<dbReference type="GO" id="GO:0007266">
    <property type="term" value="P:Rho protein signal transduction"/>
    <property type="evidence" value="ECO:0007669"/>
    <property type="project" value="TreeGrafter"/>
</dbReference>
<evidence type="ECO:0000259" key="10">
    <source>
        <dbReference type="PROSITE" id="PS50081"/>
    </source>
</evidence>
<organism evidence="12 13">
    <name type="scientific">Asbolus verrucosus</name>
    <name type="common">Desert ironclad beetle</name>
    <dbReference type="NCBI Taxonomy" id="1661398"/>
    <lineage>
        <taxon>Eukaryota</taxon>
        <taxon>Metazoa</taxon>
        <taxon>Ecdysozoa</taxon>
        <taxon>Arthropoda</taxon>
        <taxon>Hexapoda</taxon>
        <taxon>Insecta</taxon>
        <taxon>Pterygota</taxon>
        <taxon>Neoptera</taxon>
        <taxon>Endopterygota</taxon>
        <taxon>Coleoptera</taxon>
        <taxon>Polyphaga</taxon>
        <taxon>Cucujiformia</taxon>
        <taxon>Tenebrionidae</taxon>
        <taxon>Pimeliinae</taxon>
        <taxon>Asbolus</taxon>
    </lineage>
</organism>
<dbReference type="GO" id="GO:0051233">
    <property type="term" value="C:spindle midzone"/>
    <property type="evidence" value="ECO:0007669"/>
    <property type="project" value="TreeGrafter"/>
</dbReference>
<dbReference type="GO" id="GO:0005096">
    <property type="term" value="F:GTPase activator activity"/>
    <property type="evidence" value="ECO:0007669"/>
    <property type="project" value="UniProtKB-KW"/>
</dbReference>
<evidence type="ECO:0000256" key="9">
    <source>
        <dbReference type="SAM" id="MobiDB-lite"/>
    </source>
</evidence>
<dbReference type="InterPro" id="IPR046349">
    <property type="entry name" value="C1-like_sf"/>
</dbReference>
<dbReference type="PROSITE" id="PS50081">
    <property type="entry name" value="ZF_DAG_PE_2"/>
    <property type="match status" value="1"/>
</dbReference>
<feature type="region of interest" description="Disordered" evidence="9">
    <location>
        <begin position="1"/>
        <end position="52"/>
    </location>
</feature>
<keyword evidence="6" id="KW-0862">Zinc</keyword>
<dbReference type="SUPFAM" id="SSF57889">
    <property type="entry name" value="Cysteine-rich domain"/>
    <property type="match status" value="1"/>
</dbReference>
<feature type="domain" description="Phorbol-ester/DAG-type" evidence="10">
    <location>
        <begin position="328"/>
        <end position="377"/>
    </location>
</feature>
<dbReference type="GO" id="GO:0005634">
    <property type="term" value="C:nucleus"/>
    <property type="evidence" value="ECO:0007669"/>
    <property type="project" value="TreeGrafter"/>
</dbReference>
<accession>A0A482VEZ3</accession>
<reference evidence="12 13" key="1">
    <citation type="submission" date="2017-03" db="EMBL/GenBank/DDBJ databases">
        <title>Genome of the blue death feigning beetle - Asbolus verrucosus.</title>
        <authorList>
            <person name="Rider S.D."/>
        </authorList>
    </citation>
    <scope>NUCLEOTIDE SEQUENCE [LARGE SCALE GENOMIC DNA]</scope>
    <source>
        <strain evidence="12">Butters</strain>
        <tissue evidence="12">Head and leg muscle</tissue>
    </source>
</reference>
<evidence type="ECO:0000256" key="1">
    <source>
        <dbReference type="ARBA" id="ARBA00022468"/>
    </source>
</evidence>
<dbReference type="CDD" id="cd04382">
    <property type="entry name" value="RhoGAP_MgcRacGAP"/>
    <property type="match status" value="1"/>
</dbReference>
<keyword evidence="3" id="KW-0479">Metal-binding</keyword>
<dbReference type="Pfam" id="PF00130">
    <property type="entry name" value="C1_1"/>
    <property type="match status" value="1"/>
</dbReference>
<dbReference type="Gene3D" id="3.30.60.20">
    <property type="match status" value="1"/>
</dbReference>
<dbReference type="GO" id="GO:0007283">
    <property type="term" value="P:spermatogenesis"/>
    <property type="evidence" value="ECO:0007669"/>
    <property type="project" value="UniProtKB-KW"/>
</dbReference>
<dbReference type="AlphaFoldDB" id="A0A482VEZ3"/>
<keyword evidence="1" id="KW-0343">GTPase activation</keyword>
<dbReference type="GO" id="GO:0000281">
    <property type="term" value="P:mitotic cytokinesis"/>
    <property type="evidence" value="ECO:0007669"/>
    <property type="project" value="TreeGrafter"/>
</dbReference>
<name>A0A482VEZ3_ASBVE</name>
<keyword evidence="4" id="KW-0863">Zinc-finger</keyword>
<gene>
    <name evidence="12" type="ORF">BDFB_010690</name>
</gene>
<dbReference type="InterPro" id="IPR008936">
    <property type="entry name" value="Rho_GTPase_activation_prot"/>
</dbReference>
<dbReference type="InterPro" id="IPR002219">
    <property type="entry name" value="PKC_DAG/PE"/>
</dbReference>
<evidence type="ECO:0000256" key="8">
    <source>
        <dbReference type="SAM" id="Coils"/>
    </source>
</evidence>
<keyword evidence="7" id="KW-0744">Spermatogenesis</keyword>
<feature type="coiled-coil region" evidence="8">
    <location>
        <begin position="106"/>
        <end position="147"/>
    </location>
</feature>
<dbReference type="GO" id="GO:0030154">
    <property type="term" value="P:cell differentiation"/>
    <property type="evidence" value="ECO:0007669"/>
    <property type="project" value="UniProtKB-KW"/>
</dbReference>
<keyword evidence="2" id="KW-0217">Developmental protein</keyword>
<dbReference type="STRING" id="1661398.A0A482VEZ3"/>
<evidence type="ECO:0000256" key="6">
    <source>
        <dbReference type="ARBA" id="ARBA00022833"/>
    </source>
</evidence>
<evidence type="ECO:0000256" key="5">
    <source>
        <dbReference type="ARBA" id="ARBA00022782"/>
    </source>
</evidence>
<proteinExistence type="predicted"/>
<dbReference type="PANTHER" id="PTHR46199">
    <property type="entry name" value="RAC GTPASE-ACTIVATING PROTEIN 1"/>
    <property type="match status" value="1"/>
</dbReference>
<dbReference type="SMART" id="SM00324">
    <property type="entry name" value="RhoGAP"/>
    <property type="match status" value="1"/>
</dbReference>
<evidence type="ECO:0000256" key="4">
    <source>
        <dbReference type="ARBA" id="ARBA00022771"/>
    </source>
</evidence>
<sequence length="636" mass="71682">MYNGTPFKTPLPHRTPKSEHGKDFYATGKTSSDSEESVSSNSDKNAESVFTPSSDGEISLVAQFDDIARTYRQIRSSKKETESAFLSFIEQIKVLFVEYYQAFSECKRLQDLVERKTEDCTDLEHKLMKARKLIDQEKLNTRNARKERDDLAIQVSQIRELLLKDKSTSNRLSEEIRHKLSFLQNNNSQNDWNCNIGHPQLRSILSDFSYSRSDEELDGSILQTGKAWKKHRPSSGGIAEPAIKKRRSSGNKIVEIGATDTVRATTTLTVTKDGPITATSIIESVPKGPAPLESPVESYPSVPPANLVFESWARESPRKRENGVNTRQHCFQQKTIVMPDTCGPCEKRIRFGKAALKCKECKAICHIECKDNLPLPCVPVMNTPTQRNILGVIGDYTPTIPPMVPALLIHCINEIELRGLSEIGLYRIPGPERDVKALKEKFLKGKGTPCLNKIDVHIICGVVKDFLRSLNEPLLTYGLWRNFVQTVEAKDPVDVLPAIYQTISQLPPPNRDTLAYMILHLQKISEAKECKMSVSNLAKIFGPTIVGYSSEDPDPSELLHETLQMNIVMEHLINIPSDYWLSFINVENTLPPSRLQQTPSTDSLLRPTITRGLFATPNRNLNLIKRKQKYFASPKH</sequence>
<keyword evidence="5" id="KW-0221">Differentiation</keyword>
<protein>
    <submittedName>
        <fullName evidence="12">Rac GTPase-activating protein 1</fullName>
    </submittedName>
</protein>
<dbReference type="SMART" id="SM00109">
    <property type="entry name" value="C1"/>
    <property type="match status" value="1"/>
</dbReference>
<dbReference type="EMBL" id="QDEB01107265">
    <property type="protein sequence ID" value="RZB89838.1"/>
    <property type="molecule type" value="Genomic_DNA"/>
</dbReference>
<evidence type="ECO:0000256" key="3">
    <source>
        <dbReference type="ARBA" id="ARBA00022723"/>
    </source>
</evidence>
<dbReference type="Pfam" id="PF00620">
    <property type="entry name" value="RhoGAP"/>
    <property type="match status" value="1"/>
</dbReference>